<dbReference type="EMBL" id="JAJFAZ020000004">
    <property type="protein sequence ID" value="KAI5333428.1"/>
    <property type="molecule type" value="Genomic_DNA"/>
</dbReference>
<dbReference type="AlphaFoldDB" id="A0AAD4Z662"/>
<gene>
    <name evidence="1" type="ORF">L3X38_023559</name>
</gene>
<sequence length="143" mass="16015">MTPLLVKETLQFTRNFEPNYARPLFERMKTLYIWKSICADALFGRVNLEISGVSSAGKKVRAFGMGRTCRRQGGRSSRQTSDTSVVPAEGSPMLKEVKMEALHKISMWDFVQAAVEVTRVIALGSIVKSFGRCLPLRKGAFLR</sequence>
<dbReference type="Proteomes" id="UP001054821">
    <property type="component" value="Chromosome 4"/>
</dbReference>
<proteinExistence type="predicted"/>
<protein>
    <submittedName>
        <fullName evidence="1">Uncharacterized protein</fullName>
    </submittedName>
</protein>
<evidence type="ECO:0000313" key="2">
    <source>
        <dbReference type="Proteomes" id="UP001054821"/>
    </source>
</evidence>
<keyword evidence="2" id="KW-1185">Reference proteome</keyword>
<accession>A0AAD4Z662</accession>
<name>A0AAD4Z662_PRUDU</name>
<reference evidence="1 2" key="1">
    <citation type="journal article" date="2022" name="G3 (Bethesda)">
        <title>Whole-genome sequence and methylome profiling of the almond [Prunus dulcis (Mill.) D.A. Webb] cultivar 'Nonpareil'.</title>
        <authorList>
            <person name="D'Amico-Willman K.M."/>
            <person name="Ouma W.Z."/>
            <person name="Meulia T."/>
            <person name="Sideli G.M."/>
            <person name="Gradziel T.M."/>
            <person name="Fresnedo-Ramirez J."/>
        </authorList>
    </citation>
    <scope>NUCLEOTIDE SEQUENCE [LARGE SCALE GENOMIC DNA]</scope>
    <source>
        <strain evidence="1">Clone GOH B32 T37-40</strain>
    </source>
</reference>
<comment type="caution">
    <text evidence="1">The sequence shown here is derived from an EMBL/GenBank/DDBJ whole genome shotgun (WGS) entry which is preliminary data.</text>
</comment>
<evidence type="ECO:0000313" key="1">
    <source>
        <dbReference type="EMBL" id="KAI5333428.1"/>
    </source>
</evidence>
<organism evidence="1 2">
    <name type="scientific">Prunus dulcis</name>
    <name type="common">Almond</name>
    <name type="synonym">Amygdalus dulcis</name>
    <dbReference type="NCBI Taxonomy" id="3755"/>
    <lineage>
        <taxon>Eukaryota</taxon>
        <taxon>Viridiplantae</taxon>
        <taxon>Streptophyta</taxon>
        <taxon>Embryophyta</taxon>
        <taxon>Tracheophyta</taxon>
        <taxon>Spermatophyta</taxon>
        <taxon>Magnoliopsida</taxon>
        <taxon>eudicotyledons</taxon>
        <taxon>Gunneridae</taxon>
        <taxon>Pentapetalae</taxon>
        <taxon>rosids</taxon>
        <taxon>fabids</taxon>
        <taxon>Rosales</taxon>
        <taxon>Rosaceae</taxon>
        <taxon>Amygdaloideae</taxon>
        <taxon>Amygdaleae</taxon>
        <taxon>Prunus</taxon>
    </lineage>
</organism>